<protein>
    <submittedName>
        <fullName evidence="4">Tyrosine-type recombinase/integrase</fullName>
    </submittedName>
</protein>
<name>A0ABU7K1T6_9ACTN</name>
<gene>
    <name evidence="4" type="ORF">Q8791_02700</name>
</gene>
<dbReference type="Proteomes" id="UP001356095">
    <property type="component" value="Unassembled WGS sequence"/>
</dbReference>
<dbReference type="EMBL" id="JAUZMY010000002">
    <property type="protein sequence ID" value="MEE2036130.1"/>
    <property type="molecule type" value="Genomic_DNA"/>
</dbReference>
<evidence type="ECO:0000256" key="2">
    <source>
        <dbReference type="SAM" id="MobiDB-lite"/>
    </source>
</evidence>
<dbReference type="PROSITE" id="PS51898">
    <property type="entry name" value="TYR_RECOMBINASE"/>
    <property type="match status" value="1"/>
</dbReference>
<proteinExistence type="predicted"/>
<comment type="caution">
    <text evidence="4">The sequence shown here is derived from an EMBL/GenBank/DDBJ whole genome shotgun (WGS) entry which is preliminary data.</text>
</comment>
<reference evidence="4 5" key="1">
    <citation type="submission" date="2023-08" db="EMBL/GenBank/DDBJ databases">
        <authorList>
            <person name="Girao M."/>
            <person name="Carvalho M.F."/>
        </authorList>
    </citation>
    <scope>NUCLEOTIDE SEQUENCE [LARGE SCALE GENOMIC DNA]</scope>
    <source>
        <strain evidence="4 5">CT-R113</strain>
    </source>
</reference>
<dbReference type="PANTHER" id="PTHR30349:SF64">
    <property type="entry name" value="PROPHAGE INTEGRASE INTD-RELATED"/>
    <property type="match status" value="1"/>
</dbReference>
<organism evidence="4 5">
    <name type="scientific">Nocardiopsis codii</name>
    <dbReference type="NCBI Taxonomy" id="3065942"/>
    <lineage>
        <taxon>Bacteria</taxon>
        <taxon>Bacillati</taxon>
        <taxon>Actinomycetota</taxon>
        <taxon>Actinomycetes</taxon>
        <taxon>Streptosporangiales</taxon>
        <taxon>Nocardiopsidaceae</taxon>
        <taxon>Nocardiopsis</taxon>
    </lineage>
</organism>
<evidence type="ECO:0000256" key="1">
    <source>
        <dbReference type="ARBA" id="ARBA00023172"/>
    </source>
</evidence>
<dbReference type="InterPro" id="IPR002104">
    <property type="entry name" value="Integrase_catalytic"/>
</dbReference>
<dbReference type="InterPro" id="IPR050090">
    <property type="entry name" value="Tyrosine_recombinase_XerCD"/>
</dbReference>
<dbReference type="SUPFAM" id="SSF56349">
    <property type="entry name" value="DNA breaking-rejoining enzymes"/>
    <property type="match status" value="1"/>
</dbReference>
<evidence type="ECO:0000313" key="5">
    <source>
        <dbReference type="Proteomes" id="UP001356095"/>
    </source>
</evidence>
<evidence type="ECO:0000313" key="4">
    <source>
        <dbReference type="EMBL" id="MEE2036130.1"/>
    </source>
</evidence>
<feature type="domain" description="Tyr recombinase" evidence="3">
    <location>
        <begin position="239"/>
        <end position="448"/>
    </location>
</feature>
<accession>A0ABU7K1T6</accession>
<feature type="region of interest" description="Disordered" evidence="2">
    <location>
        <begin position="450"/>
        <end position="469"/>
    </location>
</feature>
<feature type="region of interest" description="Disordered" evidence="2">
    <location>
        <begin position="296"/>
        <end position="327"/>
    </location>
</feature>
<keyword evidence="1" id="KW-0233">DNA recombination</keyword>
<dbReference type="RefSeq" id="WP_330089937.1">
    <property type="nucleotide sequence ID" value="NZ_JAUZMY010000002.1"/>
</dbReference>
<feature type="compositionally biased region" description="Polar residues" evidence="2">
    <location>
        <begin position="296"/>
        <end position="313"/>
    </location>
</feature>
<dbReference type="InterPro" id="IPR013762">
    <property type="entry name" value="Integrase-like_cat_sf"/>
</dbReference>
<dbReference type="PANTHER" id="PTHR30349">
    <property type="entry name" value="PHAGE INTEGRASE-RELATED"/>
    <property type="match status" value="1"/>
</dbReference>
<dbReference type="Gene3D" id="1.10.443.10">
    <property type="entry name" value="Intergrase catalytic core"/>
    <property type="match status" value="1"/>
</dbReference>
<sequence>MSYSNDVDFYRLARKKRRRGHGVRWVVAGREFSKWFTTEALADNERTKLKQAAKDGESFCTETGQPESVARELKAVSFYDLACEFTDLKWAKAAAKTRQGTSEAFAVLTPVLVKSTRGMPDPQVVRDALYQWAFHTERRKAGPPPGEHEKAIAWIRGASLKVTELDAPGRRSELIRKALDALALRMDGKPAAAKTVARKRAALSGLLNYAVEKDIFPASPLGKVSWERPKTTNQVDRRRLPSPELVDRLLSVVEEERPDLVAFYACAYYAMMRPGEIVALDREACTSLPSTGWGSLSFEDSSPRSGSGWTDSGTTHDDRQLKHRAEKETRHVPIPPRLVRLLRRHLDEFVEAGQDHLFRGKRGGPLSESTYGRVWQQVRRKALTAKQLRTELAGRVYDLRGAGISLGLNAGVPVPVLAERAGHSPAVLMNVYAGCLEGRDQLWNERLEAAFDGTDPEPGSADDTPGEAA</sequence>
<evidence type="ECO:0000259" key="3">
    <source>
        <dbReference type="PROSITE" id="PS51898"/>
    </source>
</evidence>
<feature type="compositionally biased region" description="Basic and acidic residues" evidence="2">
    <location>
        <begin position="314"/>
        <end position="327"/>
    </location>
</feature>
<dbReference type="InterPro" id="IPR011010">
    <property type="entry name" value="DNA_brk_join_enz"/>
</dbReference>
<keyword evidence="5" id="KW-1185">Reference proteome</keyword>